<dbReference type="GO" id="GO:0008999">
    <property type="term" value="F:protein-N-terminal-alanine acetyltransferase activity"/>
    <property type="evidence" value="ECO:0007669"/>
    <property type="project" value="TreeGrafter"/>
</dbReference>
<dbReference type="Pfam" id="PF13302">
    <property type="entry name" value="Acetyltransf_3"/>
    <property type="match status" value="1"/>
</dbReference>
<proteinExistence type="predicted"/>
<gene>
    <name evidence="2" type="ORF">EJ063_06965</name>
</gene>
<accession>A0A3S0V3K3</accession>
<dbReference type="SUPFAM" id="SSF55729">
    <property type="entry name" value="Acyl-CoA N-acyltransferases (Nat)"/>
    <property type="match status" value="1"/>
</dbReference>
<dbReference type="PANTHER" id="PTHR43441">
    <property type="entry name" value="RIBOSOMAL-PROTEIN-SERINE ACETYLTRANSFERASE"/>
    <property type="match status" value="1"/>
</dbReference>
<dbReference type="RefSeq" id="WP_126573375.1">
    <property type="nucleotide sequence ID" value="NZ_RXZH01000002.1"/>
</dbReference>
<dbReference type="CDD" id="cd04301">
    <property type="entry name" value="NAT_SF"/>
    <property type="match status" value="1"/>
</dbReference>
<dbReference type="InterPro" id="IPR000182">
    <property type="entry name" value="GNAT_dom"/>
</dbReference>
<dbReference type="AlphaFoldDB" id="A0A3S0V3K3"/>
<dbReference type="Proteomes" id="UP000268973">
    <property type="component" value="Unassembled WGS sequence"/>
</dbReference>
<sequence>MTPDYQIITSTLTLRLITLDDAEPLLDCIMQSATLHQWVDWCHPDFSLDDTERFILATRLNWVKGQAYGFGVFCRESDELLGMVAINELYHTFNMASIGYWVSDKHQGQGIGKKAVCALVEFCFDMLKLSRVEIVCDPDNVPSQRLIESCGGQFECQAPNRFIFRGKPKTGLVYAIIPQ</sequence>
<keyword evidence="3" id="KW-1185">Reference proteome</keyword>
<dbReference type="PROSITE" id="PS51186">
    <property type="entry name" value="GNAT"/>
    <property type="match status" value="1"/>
</dbReference>
<evidence type="ECO:0000313" key="2">
    <source>
        <dbReference type="EMBL" id="RTZ16534.1"/>
    </source>
</evidence>
<keyword evidence="2" id="KW-0808">Transferase</keyword>
<dbReference type="Gene3D" id="3.40.630.30">
    <property type="match status" value="1"/>
</dbReference>
<protein>
    <submittedName>
        <fullName evidence="2">N-acetyltransferase</fullName>
    </submittedName>
</protein>
<dbReference type="OrthoDB" id="5292292at2"/>
<dbReference type="PANTHER" id="PTHR43441:SF11">
    <property type="entry name" value="RIBOSOMAL-PROTEIN-SERINE ACETYLTRANSFERASE"/>
    <property type="match status" value="1"/>
</dbReference>
<evidence type="ECO:0000259" key="1">
    <source>
        <dbReference type="PROSITE" id="PS51186"/>
    </source>
</evidence>
<organism evidence="2 3">
    <name type="scientific">Vibrio aquaticus</name>
    <dbReference type="NCBI Taxonomy" id="2496559"/>
    <lineage>
        <taxon>Bacteria</taxon>
        <taxon>Pseudomonadati</taxon>
        <taxon>Pseudomonadota</taxon>
        <taxon>Gammaproteobacteria</taxon>
        <taxon>Vibrionales</taxon>
        <taxon>Vibrionaceae</taxon>
        <taxon>Vibrio</taxon>
    </lineage>
</organism>
<name>A0A3S0V3K3_9VIBR</name>
<dbReference type="InterPro" id="IPR016181">
    <property type="entry name" value="Acyl_CoA_acyltransferase"/>
</dbReference>
<comment type="caution">
    <text evidence="2">The sequence shown here is derived from an EMBL/GenBank/DDBJ whole genome shotgun (WGS) entry which is preliminary data.</text>
</comment>
<feature type="domain" description="N-acetyltransferase" evidence="1">
    <location>
        <begin position="12"/>
        <end position="170"/>
    </location>
</feature>
<dbReference type="GO" id="GO:0005737">
    <property type="term" value="C:cytoplasm"/>
    <property type="evidence" value="ECO:0007669"/>
    <property type="project" value="TreeGrafter"/>
</dbReference>
<evidence type="ECO:0000313" key="3">
    <source>
        <dbReference type="Proteomes" id="UP000268973"/>
    </source>
</evidence>
<dbReference type="EMBL" id="RXZH01000002">
    <property type="protein sequence ID" value="RTZ16534.1"/>
    <property type="molecule type" value="Genomic_DNA"/>
</dbReference>
<reference evidence="2 3" key="1">
    <citation type="submission" date="2018-12" db="EMBL/GenBank/DDBJ databases">
        <title>Vibrio sp. isolated from China Sea.</title>
        <authorList>
            <person name="Li Y."/>
        </authorList>
    </citation>
    <scope>NUCLEOTIDE SEQUENCE [LARGE SCALE GENOMIC DNA]</scope>
    <source>
        <strain evidence="2 3">BEI207</strain>
    </source>
</reference>
<dbReference type="InterPro" id="IPR051908">
    <property type="entry name" value="Ribosomal_N-acetyltransferase"/>
</dbReference>
<dbReference type="GO" id="GO:1990189">
    <property type="term" value="F:protein N-terminal-serine acetyltransferase activity"/>
    <property type="evidence" value="ECO:0007669"/>
    <property type="project" value="TreeGrafter"/>
</dbReference>